<dbReference type="Gene3D" id="1.20.1560.10">
    <property type="entry name" value="ABC transporter type 1, transmembrane domain"/>
    <property type="match status" value="1"/>
</dbReference>
<feature type="transmembrane region" description="Helical" evidence="8">
    <location>
        <begin position="51"/>
        <end position="70"/>
    </location>
</feature>
<organism evidence="11 12">
    <name type="scientific">Staphylococcus chromogenes</name>
    <name type="common">Staphylococcus hyicus subsp. chromogenes</name>
    <dbReference type="NCBI Taxonomy" id="46126"/>
    <lineage>
        <taxon>Bacteria</taxon>
        <taxon>Bacillati</taxon>
        <taxon>Bacillota</taxon>
        <taxon>Bacilli</taxon>
        <taxon>Bacillales</taxon>
        <taxon>Staphylococcaceae</taxon>
        <taxon>Staphylococcus</taxon>
    </lineage>
</organism>
<dbReference type="CDD" id="cd03228">
    <property type="entry name" value="ABCC_MRP_Like"/>
    <property type="match status" value="1"/>
</dbReference>
<dbReference type="EMBL" id="JAVGJF010000022">
    <property type="protein sequence ID" value="MDQ7175347.1"/>
    <property type="molecule type" value="Genomic_DNA"/>
</dbReference>
<feature type="transmembrane region" description="Helical" evidence="8">
    <location>
        <begin position="21"/>
        <end position="45"/>
    </location>
</feature>
<evidence type="ECO:0000256" key="4">
    <source>
        <dbReference type="ARBA" id="ARBA00022840"/>
    </source>
</evidence>
<reference evidence="11 12" key="1">
    <citation type="submission" date="2023-08" db="EMBL/GenBank/DDBJ databases">
        <title>Whole genome sequencing of Staphylococcus chromogenes NNSch 2386.</title>
        <authorList>
            <person name="Kropotov V.S."/>
            <person name="Boriskina E.V."/>
            <person name="Gordinskaya N.A."/>
            <person name="Shkurkina I.S."/>
            <person name="Kryazhev D.V."/>
            <person name="Alekseeva A.E."/>
            <person name="Makhova M.A."/>
        </authorList>
    </citation>
    <scope>NUCLEOTIDE SEQUENCE [LARGE SCALE GENOMIC DNA]</scope>
    <source>
        <strain evidence="11 12">NNSch 2386</strain>
    </source>
</reference>
<dbReference type="Gene3D" id="3.40.50.300">
    <property type="entry name" value="P-loop containing nucleotide triphosphate hydrolases"/>
    <property type="match status" value="1"/>
</dbReference>
<proteinExistence type="predicted"/>
<dbReference type="InterPro" id="IPR011527">
    <property type="entry name" value="ABC1_TM_dom"/>
</dbReference>
<evidence type="ECO:0000256" key="3">
    <source>
        <dbReference type="ARBA" id="ARBA00022741"/>
    </source>
</evidence>
<dbReference type="InterPro" id="IPR039421">
    <property type="entry name" value="Type_1_exporter"/>
</dbReference>
<keyword evidence="3" id="KW-0547">Nucleotide-binding</keyword>
<evidence type="ECO:0000259" key="10">
    <source>
        <dbReference type="PROSITE" id="PS50929"/>
    </source>
</evidence>
<keyword evidence="2 8" id="KW-0812">Transmembrane</keyword>
<dbReference type="AlphaFoldDB" id="A0ABD5AVF7"/>
<keyword evidence="5 8" id="KW-1133">Transmembrane helix</keyword>
<dbReference type="PROSITE" id="PS50893">
    <property type="entry name" value="ABC_TRANSPORTER_2"/>
    <property type="match status" value="1"/>
</dbReference>
<dbReference type="RefSeq" id="WP_051604939.1">
    <property type="nucleotide sequence ID" value="NZ_BMDK01000001.1"/>
</dbReference>
<dbReference type="SMART" id="SM00382">
    <property type="entry name" value="AAA"/>
    <property type="match status" value="1"/>
</dbReference>
<comment type="function">
    <text evidence="7">May be involved in multidrug export. Transmembrane domains (TMD) form a pore in the cell membrane and the ATP-binding domain (NBD) is responsible for energy generation.</text>
</comment>
<dbReference type="GO" id="GO:0005524">
    <property type="term" value="F:ATP binding"/>
    <property type="evidence" value="ECO:0007669"/>
    <property type="project" value="UniProtKB-KW"/>
</dbReference>
<dbReference type="InterPro" id="IPR017871">
    <property type="entry name" value="ABC_transporter-like_CS"/>
</dbReference>
<sequence>MSKRITRSLNTSLNIKWNRDIVLAVILGGVGTMVALAMFFLSGYMITQSALGAPLFALMGLIVSVKLFGFTRAITRYYERLYSHRATFTMLRDVRVQFYKALVPIVPNVFRHFKTSDLLGNMVSQIESLQNIYLRVYYPPIVIGLTSIITIITLLFFTPWHAVLIAIVMVLSLWVVPNVSAKRALTIKQKLDYKYNYFMHRYFDFILGYEELKRFNQLGTYRDSLNEAEKQLSEAEHQEQMFHIFYQFILNVISMIAIFLTILCIIFQIKQGAFDPVLSTSTVLMLLTLFEQHVMMSQVAYYKAETDQATQQLNEVMTLGHVAEGDEKITVANLKDQTELFHLDQVTHRFPTQEQPVLKSVQLKIKKGEHVAILGASGSGKSTLLHLLMGLYPVTNGTFNIAGTSQFHRSHWLTQVNALTQDAQFFDGSIKENLLINGSEKEDLQALERVGLAHIALERNVTLNREALSGGEFQRLALARLWLKGAPVWILDEPSQGIDAKRAANIMSEIHKSADTLIVATHDLNILSGFDTVYKMIDGKLQRYPQV</sequence>
<evidence type="ECO:0000256" key="6">
    <source>
        <dbReference type="ARBA" id="ARBA00023136"/>
    </source>
</evidence>
<keyword evidence="6 8" id="KW-0472">Membrane</keyword>
<dbReference type="InterPro" id="IPR036640">
    <property type="entry name" value="ABC1_TM_sf"/>
</dbReference>
<dbReference type="SUPFAM" id="SSF52540">
    <property type="entry name" value="P-loop containing nucleoside triphosphate hydrolases"/>
    <property type="match status" value="1"/>
</dbReference>
<dbReference type="InterPro" id="IPR003593">
    <property type="entry name" value="AAA+_ATPase"/>
</dbReference>
<evidence type="ECO:0000259" key="9">
    <source>
        <dbReference type="PROSITE" id="PS50893"/>
    </source>
</evidence>
<dbReference type="PANTHER" id="PTHR24221">
    <property type="entry name" value="ATP-BINDING CASSETTE SUB-FAMILY B"/>
    <property type="match status" value="1"/>
</dbReference>
<evidence type="ECO:0000256" key="8">
    <source>
        <dbReference type="SAM" id="Phobius"/>
    </source>
</evidence>
<evidence type="ECO:0000256" key="2">
    <source>
        <dbReference type="ARBA" id="ARBA00022692"/>
    </source>
</evidence>
<evidence type="ECO:0000313" key="12">
    <source>
        <dbReference type="Proteomes" id="UP001240157"/>
    </source>
</evidence>
<feature type="transmembrane region" description="Helical" evidence="8">
    <location>
        <begin position="136"/>
        <end position="157"/>
    </location>
</feature>
<dbReference type="InterPro" id="IPR003439">
    <property type="entry name" value="ABC_transporter-like_ATP-bd"/>
</dbReference>
<evidence type="ECO:0000256" key="1">
    <source>
        <dbReference type="ARBA" id="ARBA00004651"/>
    </source>
</evidence>
<comment type="caution">
    <text evidence="11">The sequence shown here is derived from an EMBL/GenBank/DDBJ whole genome shotgun (WGS) entry which is preliminary data.</text>
</comment>
<evidence type="ECO:0000256" key="5">
    <source>
        <dbReference type="ARBA" id="ARBA00022989"/>
    </source>
</evidence>
<dbReference type="Pfam" id="PF00005">
    <property type="entry name" value="ABC_tran"/>
    <property type="match status" value="1"/>
</dbReference>
<gene>
    <name evidence="11" type="ORF">RCF65_05045</name>
</gene>
<feature type="domain" description="ABC transmembrane type-1" evidence="10">
    <location>
        <begin position="22"/>
        <end position="290"/>
    </location>
</feature>
<feature type="domain" description="ABC transporter" evidence="9">
    <location>
        <begin position="341"/>
        <end position="547"/>
    </location>
</feature>
<accession>A0ABD5AVF7</accession>
<feature type="transmembrane region" description="Helical" evidence="8">
    <location>
        <begin position="163"/>
        <end position="181"/>
    </location>
</feature>
<dbReference type="GO" id="GO:0005886">
    <property type="term" value="C:plasma membrane"/>
    <property type="evidence" value="ECO:0007669"/>
    <property type="project" value="UniProtKB-SubCell"/>
</dbReference>
<dbReference type="InterPro" id="IPR027417">
    <property type="entry name" value="P-loop_NTPase"/>
</dbReference>
<evidence type="ECO:0000313" key="11">
    <source>
        <dbReference type="EMBL" id="MDQ7175347.1"/>
    </source>
</evidence>
<feature type="transmembrane region" description="Helical" evidence="8">
    <location>
        <begin position="248"/>
        <end position="269"/>
    </location>
</feature>
<dbReference type="Proteomes" id="UP001240157">
    <property type="component" value="Unassembled WGS sequence"/>
</dbReference>
<comment type="subcellular location">
    <subcellularLocation>
        <location evidence="1">Cell membrane</location>
        <topology evidence="1">Multi-pass membrane protein</topology>
    </subcellularLocation>
</comment>
<dbReference type="PANTHER" id="PTHR24221:SF653">
    <property type="entry name" value="TRANSPORT ATP-BINDING PROTEIN CYDC"/>
    <property type="match status" value="1"/>
</dbReference>
<name>A0ABD5AVF7_STACR</name>
<protein>
    <submittedName>
        <fullName evidence="11">Amino acid ABC transporter ATP-binding/permease protein</fullName>
    </submittedName>
</protein>
<keyword evidence="4 11" id="KW-0067">ATP-binding</keyword>
<evidence type="ECO:0000256" key="7">
    <source>
        <dbReference type="ARBA" id="ARBA00025074"/>
    </source>
</evidence>
<dbReference type="SUPFAM" id="SSF90123">
    <property type="entry name" value="ABC transporter transmembrane region"/>
    <property type="match status" value="1"/>
</dbReference>
<dbReference type="PROSITE" id="PS00211">
    <property type="entry name" value="ABC_TRANSPORTER_1"/>
    <property type="match status" value="1"/>
</dbReference>
<dbReference type="PROSITE" id="PS50929">
    <property type="entry name" value="ABC_TM1F"/>
    <property type="match status" value="1"/>
</dbReference>